<dbReference type="SUPFAM" id="SSF52402">
    <property type="entry name" value="Adenine nucleotide alpha hydrolases-like"/>
    <property type="match status" value="1"/>
</dbReference>
<evidence type="ECO:0000256" key="1">
    <source>
        <dbReference type="ARBA" id="ARBA00042002"/>
    </source>
</evidence>
<reference evidence="3 4" key="1">
    <citation type="submission" date="2019-01" db="EMBL/GenBank/DDBJ databases">
        <title>Blautia sp. nov. KGMB01111 isolated human feces.</title>
        <authorList>
            <person name="Park J.-E."/>
            <person name="Kim J.-S."/>
            <person name="Park S.-H."/>
        </authorList>
    </citation>
    <scope>NUCLEOTIDE SEQUENCE [LARGE SCALE GENOMIC DNA]</scope>
    <source>
        <strain evidence="3 4">KGMB01111</strain>
    </source>
</reference>
<accession>A0A4Q1RL05</accession>
<dbReference type="OrthoDB" id="9804960at2"/>
<feature type="domain" description="Electron transfer flavoprotein alpha/beta-subunit N-terminal" evidence="2">
    <location>
        <begin position="22"/>
        <end position="213"/>
    </location>
</feature>
<organism evidence="3 4">
    <name type="scientific">Blautia faecicola</name>
    <dbReference type="NCBI Taxonomy" id="2509240"/>
    <lineage>
        <taxon>Bacteria</taxon>
        <taxon>Bacillati</taxon>
        <taxon>Bacillota</taxon>
        <taxon>Clostridia</taxon>
        <taxon>Lachnospirales</taxon>
        <taxon>Lachnospiraceae</taxon>
        <taxon>Blautia</taxon>
    </lineage>
</organism>
<protein>
    <recommendedName>
        <fullName evidence="1">Electron transfer flavoprotein small subunit</fullName>
    </recommendedName>
</protein>
<evidence type="ECO:0000313" key="4">
    <source>
        <dbReference type="Proteomes" id="UP000290106"/>
    </source>
</evidence>
<dbReference type="Proteomes" id="UP000290106">
    <property type="component" value="Unassembled WGS sequence"/>
</dbReference>
<dbReference type="GO" id="GO:0009055">
    <property type="term" value="F:electron transfer activity"/>
    <property type="evidence" value="ECO:0007669"/>
    <property type="project" value="InterPro"/>
</dbReference>
<dbReference type="Gene3D" id="3.40.50.620">
    <property type="entry name" value="HUPs"/>
    <property type="match status" value="1"/>
</dbReference>
<keyword evidence="4" id="KW-1185">Reference proteome</keyword>
<dbReference type="InterPro" id="IPR014729">
    <property type="entry name" value="Rossmann-like_a/b/a_fold"/>
</dbReference>
<dbReference type="Pfam" id="PF01012">
    <property type="entry name" value="ETF"/>
    <property type="match status" value="1"/>
</dbReference>
<dbReference type="SMART" id="SM00893">
    <property type="entry name" value="ETF"/>
    <property type="match status" value="1"/>
</dbReference>
<dbReference type="RefSeq" id="WP_129259186.1">
    <property type="nucleotide sequence ID" value="NZ_SDKC01000001.1"/>
</dbReference>
<dbReference type="EMBL" id="SDKC01000001">
    <property type="protein sequence ID" value="RXS76480.1"/>
    <property type="molecule type" value="Genomic_DNA"/>
</dbReference>
<evidence type="ECO:0000259" key="2">
    <source>
        <dbReference type="SMART" id="SM00893"/>
    </source>
</evidence>
<dbReference type="InterPro" id="IPR033948">
    <property type="entry name" value="ETF_beta_N"/>
</dbReference>
<dbReference type="PANTHER" id="PTHR21294">
    <property type="entry name" value="ELECTRON TRANSFER FLAVOPROTEIN BETA-SUBUNIT"/>
    <property type="match status" value="1"/>
</dbReference>
<dbReference type="PIRSF" id="PIRSF000090">
    <property type="entry name" value="Beta-ETF"/>
    <property type="match status" value="1"/>
</dbReference>
<dbReference type="AlphaFoldDB" id="A0A4Q1RL05"/>
<proteinExistence type="predicted"/>
<comment type="caution">
    <text evidence="3">The sequence shown here is derived from an EMBL/GenBank/DDBJ whole genome shotgun (WGS) entry which is preliminary data.</text>
</comment>
<dbReference type="InterPro" id="IPR012255">
    <property type="entry name" value="ETF_b"/>
</dbReference>
<name>A0A4Q1RL05_9FIRM</name>
<sequence length="262" mass="28400">MKIVVCMKQVPASSKVDIDPETGAMKRMSGETRTNPYDLFALETALQIREKVGGTVTVLTMGPPQAEEMMRDAYTMGADNAVILSDRKFAGADVLATSYALAQGIQVIGGADLIICGRQTTDGDTAQVGPAIAEHLTIPHAAWVAEIVDVNEKAIQVRQDLVSVSQISEIPYPCLLTIDKDTCVPRLPSYLLKKATADRPIRILSFEDMPDQDLSRYGLVGSPTSVERMFAPPEGEKQVYLEGGAKEKAEELFSILTGKKII</sequence>
<dbReference type="CDD" id="cd01714">
    <property type="entry name" value="ETF_beta"/>
    <property type="match status" value="1"/>
</dbReference>
<evidence type="ECO:0000313" key="3">
    <source>
        <dbReference type="EMBL" id="RXS76480.1"/>
    </source>
</evidence>
<dbReference type="InterPro" id="IPR014730">
    <property type="entry name" value="ETF_a/b_N"/>
</dbReference>
<dbReference type="PANTHER" id="PTHR21294:SF17">
    <property type="entry name" value="PROTEIN FIXA"/>
    <property type="match status" value="1"/>
</dbReference>
<gene>
    <name evidence="3" type="ORF">ETP43_15570</name>
</gene>